<dbReference type="InterPro" id="IPR027417">
    <property type="entry name" value="P-loop_NTPase"/>
</dbReference>
<accession>A0A8S2JXU5</accession>
<evidence type="ECO:0000259" key="1">
    <source>
        <dbReference type="Pfam" id="PF20732"/>
    </source>
</evidence>
<comment type="caution">
    <text evidence="2">The sequence shown here is derived from an EMBL/GenBank/DDBJ whole genome shotgun (WGS) entry which is preliminary data.</text>
</comment>
<dbReference type="Gene3D" id="3.40.50.300">
    <property type="entry name" value="P-loop containing nucleotide triphosphate hydrolases"/>
    <property type="match status" value="1"/>
</dbReference>
<evidence type="ECO:0000313" key="3">
    <source>
        <dbReference type="Proteomes" id="UP000676336"/>
    </source>
</evidence>
<gene>
    <name evidence="2" type="ORF">SMN809_LOCUS2756</name>
</gene>
<protein>
    <recommendedName>
        <fullName evidence="1">Peptidoglycan beta-N-acetylmuramidase NamZ C-terminal domain-containing protein</fullName>
    </recommendedName>
</protein>
<feature type="domain" description="Peptidoglycan beta-N-acetylmuramidase NamZ C-terminal" evidence="1">
    <location>
        <begin position="2"/>
        <end position="127"/>
    </location>
</feature>
<dbReference type="GO" id="GO:0033922">
    <property type="term" value="F:peptidoglycan beta-N-acetylmuramidase activity"/>
    <property type="evidence" value="ECO:0007669"/>
    <property type="project" value="InterPro"/>
</dbReference>
<dbReference type="InterPro" id="IPR048503">
    <property type="entry name" value="NamZ_C"/>
</dbReference>
<proteinExistence type="predicted"/>
<organism evidence="2 3">
    <name type="scientific">Rotaria magnacalcarata</name>
    <dbReference type="NCBI Taxonomy" id="392030"/>
    <lineage>
        <taxon>Eukaryota</taxon>
        <taxon>Metazoa</taxon>
        <taxon>Spiralia</taxon>
        <taxon>Gnathifera</taxon>
        <taxon>Rotifera</taxon>
        <taxon>Eurotatoria</taxon>
        <taxon>Bdelloidea</taxon>
        <taxon>Philodinida</taxon>
        <taxon>Philodinidae</taxon>
        <taxon>Rotaria</taxon>
    </lineage>
</organism>
<sequence length="204" mass="22648">MLLYPGICLLEATNVNEGRGTSLPFCTLGAPWIDGTALATAFNQSGHTGVKATSTSYIPREGNYKHETCHGIKLEISAPKEIRSVINGLLIIQLIRTMYPDHFSWRPYPTNVNPSGAFHLDRLLGISNSESLFDLPFLAFIDKIKQMTHIHDWKQQISEHLNSDESRGLLLAIDKMREILHGEKITLPEIVVVGDQSVGKSSVL</sequence>
<dbReference type="PANTHER" id="PTHR42915:SF1">
    <property type="entry name" value="PEPTIDOGLYCAN BETA-N-ACETYLMURAMIDASE NAMZ"/>
    <property type="match status" value="1"/>
</dbReference>
<evidence type="ECO:0000313" key="2">
    <source>
        <dbReference type="EMBL" id="CAF3829127.1"/>
    </source>
</evidence>
<dbReference type="SUPFAM" id="SSF52540">
    <property type="entry name" value="P-loop containing nucleoside triphosphate hydrolases"/>
    <property type="match status" value="1"/>
</dbReference>
<reference evidence="2" key="1">
    <citation type="submission" date="2021-02" db="EMBL/GenBank/DDBJ databases">
        <authorList>
            <person name="Nowell W R."/>
        </authorList>
    </citation>
    <scope>NUCLEOTIDE SEQUENCE</scope>
</reference>
<feature type="non-terminal residue" evidence="2">
    <location>
        <position position="1"/>
    </location>
</feature>
<dbReference type="InterPro" id="IPR008302">
    <property type="entry name" value="NamZ"/>
</dbReference>
<dbReference type="EMBL" id="CAJOBI010000525">
    <property type="protein sequence ID" value="CAF3829127.1"/>
    <property type="molecule type" value="Genomic_DNA"/>
</dbReference>
<dbReference type="Pfam" id="PF20732">
    <property type="entry name" value="NamZ_C"/>
    <property type="match status" value="1"/>
</dbReference>
<dbReference type="PANTHER" id="PTHR42915">
    <property type="entry name" value="HYPOTHETICAL 460 KDA PROTEIN IN FEUA-SIGW INTERGENIC REGION [PRECURSOR]"/>
    <property type="match status" value="1"/>
</dbReference>
<dbReference type="Gene3D" id="3.90.1150.140">
    <property type="match status" value="1"/>
</dbReference>
<dbReference type="Proteomes" id="UP000676336">
    <property type="component" value="Unassembled WGS sequence"/>
</dbReference>
<name>A0A8S2JXU5_9BILA</name>
<dbReference type="AlphaFoldDB" id="A0A8S2JXU5"/>